<evidence type="ECO:0000256" key="9">
    <source>
        <dbReference type="ARBA" id="ARBA00022729"/>
    </source>
</evidence>
<evidence type="ECO:0000256" key="11">
    <source>
        <dbReference type="ARBA" id="ARBA00022741"/>
    </source>
</evidence>
<name>A0AAP0QQX9_9ROSI</name>
<dbReference type="SMART" id="SM00369">
    <property type="entry name" value="LRR_TYP"/>
    <property type="match status" value="10"/>
</dbReference>
<evidence type="ECO:0000256" key="7">
    <source>
        <dbReference type="ARBA" id="ARBA00022679"/>
    </source>
</evidence>
<evidence type="ECO:0000256" key="18">
    <source>
        <dbReference type="ARBA" id="ARBA00047899"/>
    </source>
</evidence>
<dbReference type="Pfam" id="PF00069">
    <property type="entry name" value="Pkinase"/>
    <property type="match status" value="2"/>
</dbReference>
<dbReference type="GO" id="GO:0004674">
    <property type="term" value="F:protein serine/threonine kinase activity"/>
    <property type="evidence" value="ECO:0007669"/>
    <property type="project" value="UniProtKB-KW"/>
</dbReference>
<dbReference type="GO" id="GO:0016020">
    <property type="term" value="C:membrane"/>
    <property type="evidence" value="ECO:0007669"/>
    <property type="project" value="UniProtKB-SubCell"/>
</dbReference>
<keyword evidence="16" id="KW-0675">Receptor</keyword>
<dbReference type="SUPFAM" id="SSF54928">
    <property type="entry name" value="RNA-binding domain, RBD"/>
    <property type="match status" value="1"/>
</dbReference>
<dbReference type="InterPro" id="IPR011009">
    <property type="entry name" value="Kinase-like_dom_sf"/>
</dbReference>
<dbReference type="Gene3D" id="3.30.70.330">
    <property type="match status" value="1"/>
</dbReference>
<dbReference type="InterPro" id="IPR051420">
    <property type="entry name" value="Ser_Thr_Kinases_DiverseReg"/>
</dbReference>
<organism evidence="25 26">
    <name type="scientific">Citrus x changshan-huyou</name>
    <dbReference type="NCBI Taxonomy" id="2935761"/>
    <lineage>
        <taxon>Eukaryota</taxon>
        <taxon>Viridiplantae</taxon>
        <taxon>Streptophyta</taxon>
        <taxon>Embryophyta</taxon>
        <taxon>Tracheophyta</taxon>
        <taxon>Spermatophyta</taxon>
        <taxon>Magnoliopsida</taxon>
        <taxon>eudicotyledons</taxon>
        <taxon>Gunneridae</taxon>
        <taxon>Pentapetalae</taxon>
        <taxon>rosids</taxon>
        <taxon>malvids</taxon>
        <taxon>Sapindales</taxon>
        <taxon>Rutaceae</taxon>
        <taxon>Aurantioideae</taxon>
        <taxon>Citrus</taxon>
    </lineage>
</organism>
<keyword evidence="9" id="KW-0732">Signal</keyword>
<comment type="subcellular location">
    <subcellularLocation>
        <location evidence="1">Membrane</location>
        <topology evidence="1">Single-pass type I membrane protein</topology>
    </subcellularLocation>
</comment>
<comment type="similarity">
    <text evidence="2">Belongs to the RLP family.</text>
</comment>
<dbReference type="GO" id="GO:0003723">
    <property type="term" value="F:RNA binding"/>
    <property type="evidence" value="ECO:0007669"/>
    <property type="project" value="UniProtKB-UniRule"/>
</dbReference>
<evidence type="ECO:0000256" key="21">
    <source>
        <dbReference type="SAM" id="MobiDB-lite"/>
    </source>
</evidence>
<evidence type="ECO:0000256" key="1">
    <source>
        <dbReference type="ARBA" id="ARBA00004479"/>
    </source>
</evidence>
<dbReference type="SUPFAM" id="SSF52058">
    <property type="entry name" value="L domain-like"/>
    <property type="match status" value="3"/>
</dbReference>
<dbReference type="Proteomes" id="UP001428341">
    <property type="component" value="Unassembled WGS sequence"/>
</dbReference>
<evidence type="ECO:0000259" key="24">
    <source>
        <dbReference type="PROSITE" id="PS50102"/>
    </source>
</evidence>
<sequence length="1659" mass="185391">MFNNQHYGSIPQDLGNLESPVSFTGYLPQNVCQSGSLTHFSVRDNNFVGPIPRSLQNCTSLYSLRLERNQLTRNISEVFGIYPELELLDLSNNIFFGEISSNWIKCPQLATLNMGGNEISVTIPSEVGNMIQLHKLDFSSNRLVGQIPKQLGKLTSLTSLTLNGNQLSGDIPLELGLLAELGYLDLSANRLSKLIPKNLGELRKWHHLNLSNNQFSQEISIQIGKLVQLSKLDLSHNSLGGKIPSEICNLESLEYMNLSQNKLSGPIPSCFRRMHGLSSIDVSYNELQGSIPHSKAFQNATIEAFQVNKELCGDVIGLPPCEALTSNKGDSGKHMTFLFVIVPLLSGAFLLSLVLIGMCFNFRRRKRTDSQEGQNDVNNQELLSASTFEGKMVYEEIIKVTKDFDDRYCMGQHLFLVYEYLERGSLATILSNEATAAELDWSKRVNVIKGVANALSYMHHDCFAPILHRDISSKKYEARVSDFGTAKFLKPDSSNWSELAGTCGYIAPELAYTMKANEKCDVFSFGVLVLEVIEGKHPGDFLSLLLSLPAPAANMNIAGNDLIDSRLPPPLGEVEEKLKSMIEVAFLCLDANPDCRPTMQKVCTTADDLFPLFEKYGKVVDVFIPRDRRTGDSRGFAFVRYKYADEAQKAVDRLDGRVVDGREITVQFAKYGPNAEKIQQGRIVESSSKSKGRSRSRSPRPRYRDEHRDRDYRRRSRSRSRDRYDRDRYRSKERDHRRRSRSRSASPDRHKNHGRGKYDEERRSRSRSYESASPPRHSPNSKRSPSPRKTHKGEINPDERSPALKRVSPDGRRSVSQSLSPRRSPANLMRSFFMMDHVGTFMVVFDFSLNVASNSIEAARGLLKWKATLQNHNNSLLPSWTLDPVNATNITTPCTWSGISCNHAGRIISINLTSTSLKGPIPSSFGYLRKLTKLELSNNQLSGSIPQEIGNLKLLTDLSLSQNQLRGTVPSSLSNLSSLEILHLYDNQLSGHIPQEIGNFMNLNSLSVGGNQFTGFLPQNICQSCSLQYFSVHDNYFIGSLPKTLRNCTSLERVRLEKNQLIGNISDDFGIYPNLKLFDLSYNKFYGELSANWGNCPQLGILKIAGNNITGGIPPEIGNTTQLHELDFSSNHLVGKVPMELGKLTSLNDLILNGNQLSGGIPPELGLLTDLGYLDLSANRFSNSIPGNMGYLLKLHYLNMSSNELSQEIPIQLGKLVQLSELDLSHNLLRGEIPPEICNLESLEKLNLSHNNLSGSIPTNFENMHGLLSIDISYNELDGPIPSIEAFRHAPVEALQGNKGLCGEVSGLQPCKALKSYKHVHRKWRTVLFTVLPLLAALALIIGLIGMFVFSQRRKKDSQEQEENNRNNQALLSILTYEGKLVYEEIIRSINNFDESFCIGRGGCGSVYKAELPSGDTVAVKKLHSFTGETTLQKEFLSEIKALTEIRHRNIVKFYGFCSHARHSFLVYEYLERGSLARILSSEAATEMDWSKRVNVIKGVAHALSYMHHECRPPIVHRDVSSKNVLLDFEYEAHVSDFGTAKLLKPDSSNWSELAGTYGYVAPELAYTMKVTGKCDVYSFGVLALEVIKGQHPKDLLSSLSDSSLPGANMNEAIDDMFDARLPPPWLEVEVEDKLKSIIEVALLCVDANPERRPNMQIV</sequence>
<dbReference type="InterPro" id="IPR032675">
    <property type="entry name" value="LRR_dom_sf"/>
</dbReference>
<feature type="transmembrane region" description="Helical" evidence="22">
    <location>
        <begin position="1327"/>
        <end position="1350"/>
    </location>
</feature>
<keyword evidence="11" id="KW-0547">Nucleotide-binding</keyword>
<dbReference type="Pfam" id="PF08263">
    <property type="entry name" value="LRRNT_2"/>
    <property type="match status" value="1"/>
</dbReference>
<dbReference type="SMART" id="SM00360">
    <property type="entry name" value="RRM"/>
    <property type="match status" value="1"/>
</dbReference>
<evidence type="ECO:0000256" key="2">
    <source>
        <dbReference type="ARBA" id="ARBA00009592"/>
    </source>
</evidence>
<evidence type="ECO:0000256" key="20">
    <source>
        <dbReference type="PROSITE-ProRule" id="PRU00176"/>
    </source>
</evidence>
<dbReference type="Gene3D" id="1.10.510.10">
    <property type="entry name" value="Transferase(Phosphotransferase) domain 1"/>
    <property type="match status" value="2"/>
</dbReference>
<feature type="domain" description="Protein kinase" evidence="23">
    <location>
        <begin position="1393"/>
        <end position="1659"/>
    </location>
</feature>
<keyword evidence="12" id="KW-0418">Kinase</keyword>
<feature type="compositionally biased region" description="Basic and acidic residues" evidence="21">
    <location>
        <begin position="792"/>
        <end position="813"/>
    </location>
</feature>
<keyword evidence="26" id="KW-1185">Reference proteome</keyword>
<proteinExistence type="inferred from homology"/>
<dbReference type="EMBL" id="JBCGBO010000003">
    <property type="protein sequence ID" value="KAK9216028.1"/>
    <property type="molecule type" value="Genomic_DNA"/>
</dbReference>
<keyword evidence="4" id="KW-0723">Serine/threonine-protein kinase</keyword>
<evidence type="ECO:0000256" key="14">
    <source>
        <dbReference type="ARBA" id="ARBA00022989"/>
    </source>
</evidence>
<dbReference type="FunFam" id="3.30.200.20:FF:000309">
    <property type="entry name" value="Leucine-rich repeat receptor protein kinase MSP1"/>
    <property type="match status" value="1"/>
</dbReference>
<keyword evidence="7" id="KW-0808">Transferase</keyword>
<dbReference type="Pfam" id="PF00560">
    <property type="entry name" value="LRR_1"/>
    <property type="match status" value="5"/>
</dbReference>
<feature type="domain" description="Protein kinase" evidence="23">
    <location>
        <begin position="338"/>
        <end position="613"/>
    </location>
</feature>
<dbReference type="PRINTS" id="PR00019">
    <property type="entry name" value="LEURICHRPT"/>
</dbReference>
<dbReference type="InterPro" id="IPR013210">
    <property type="entry name" value="LRR_N_plant-typ"/>
</dbReference>
<evidence type="ECO:0000256" key="8">
    <source>
        <dbReference type="ARBA" id="ARBA00022692"/>
    </source>
</evidence>
<keyword evidence="13" id="KW-0067">ATP-binding</keyword>
<evidence type="ECO:0000256" key="12">
    <source>
        <dbReference type="ARBA" id="ARBA00022777"/>
    </source>
</evidence>
<feature type="region of interest" description="Disordered" evidence="21">
    <location>
        <begin position="677"/>
        <end position="823"/>
    </location>
</feature>
<dbReference type="InterPro" id="IPR008266">
    <property type="entry name" value="Tyr_kinase_AS"/>
</dbReference>
<feature type="compositionally biased region" description="Basic and acidic residues" evidence="21">
    <location>
        <begin position="719"/>
        <end position="734"/>
    </location>
</feature>
<dbReference type="InterPro" id="IPR035979">
    <property type="entry name" value="RBD_domain_sf"/>
</dbReference>
<keyword evidence="10" id="KW-0677">Repeat</keyword>
<dbReference type="PANTHER" id="PTHR48005">
    <property type="entry name" value="LEUCINE RICH REPEAT KINASE 2"/>
    <property type="match status" value="1"/>
</dbReference>
<evidence type="ECO:0000256" key="10">
    <source>
        <dbReference type="ARBA" id="ARBA00022737"/>
    </source>
</evidence>
<evidence type="ECO:0000256" key="6">
    <source>
        <dbReference type="ARBA" id="ARBA00022614"/>
    </source>
</evidence>
<comment type="catalytic activity">
    <reaction evidence="18">
        <text>L-threonyl-[protein] + ATP = O-phospho-L-threonyl-[protein] + ADP + H(+)</text>
        <dbReference type="Rhea" id="RHEA:46608"/>
        <dbReference type="Rhea" id="RHEA-COMP:11060"/>
        <dbReference type="Rhea" id="RHEA-COMP:11605"/>
        <dbReference type="ChEBI" id="CHEBI:15378"/>
        <dbReference type="ChEBI" id="CHEBI:30013"/>
        <dbReference type="ChEBI" id="CHEBI:30616"/>
        <dbReference type="ChEBI" id="CHEBI:61977"/>
        <dbReference type="ChEBI" id="CHEBI:456216"/>
        <dbReference type="EC" id="2.7.11.1"/>
    </reaction>
</comment>
<evidence type="ECO:0000256" key="3">
    <source>
        <dbReference type="ARBA" id="ARBA00012513"/>
    </source>
</evidence>
<dbReference type="InterPro" id="IPR003591">
    <property type="entry name" value="Leu-rich_rpt_typical-subtyp"/>
</dbReference>
<evidence type="ECO:0000256" key="5">
    <source>
        <dbReference type="ARBA" id="ARBA00022553"/>
    </source>
</evidence>
<dbReference type="InterPro" id="IPR000504">
    <property type="entry name" value="RRM_dom"/>
</dbReference>
<dbReference type="EC" id="2.7.11.1" evidence="3"/>
<comment type="caution">
    <text evidence="25">The sequence shown here is derived from an EMBL/GenBank/DDBJ whole genome shotgun (WGS) entry which is preliminary data.</text>
</comment>
<keyword evidence="8 22" id="KW-0812">Transmembrane</keyword>
<evidence type="ECO:0000256" key="15">
    <source>
        <dbReference type="ARBA" id="ARBA00023136"/>
    </source>
</evidence>
<dbReference type="SMART" id="SM00365">
    <property type="entry name" value="LRR_SD22"/>
    <property type="match status" value="6"/>
</dbReference>
<evidence type="ECO:0000256" key="13">
    <source>
        <dbReference type="ARBA" id="ARBA00022840"/>
    </source>
</evidence>
<feature type="domain" description="RRM" evidence="24">
    <location>
        <begin position="604"/>
        <end position="671"/>
    </location>
</feature>
<dbReference type="InterPro" id="IPR000719">
    <property type="entry name" value="Prot_kinase_dom"/>
</dbReference>
<keyword evidence="5" id="KW-0597">Phosphoprotein</keyword>
<dbReference type="GO" id="GO:0005524">
    <property type="term" value="F:ATP binding"/>
    <property type="evidence" value="ECO:0007669"/>
    <property type="project" value="UniProtKB-KW"/>
</dbReference>
<dbReference type="Gene3D" id="3.30.200.20">
    <property type="entry name" value="Phosphorylase Kinase, domain 1"/>
    <property type="match status" value="1"/>
</dbReference>
<protein>
    <recommendedName>
        <fullName evidence="3">non-specific serine/threonine protein kinase</fullName>
        <ecNumber evidence="3">2.7.11.1</ecNumber>
    </recommendedName>
</protein>
<dbReference type="Gene3D" id="3.80.10.10">
    <property type="entry name" value="Ribonuclease Inhibitor"/>
    <property type="match status" value="3"/>
</dbReference>
<accession>A0AAP0QQX9</accession>
<dbReference type="PROSITE" id="PS50102">
    <property type="entry name" value="RRM"/>
    <property type="match status" value="1"/>
</dbReference>
<dbReference type="Pfam" id="PF13855">
    <property type="entry name" value="LRR_8"/>
    <property type="match status" value="2"/>
</dbReference>
<evidence type="ECO:0000313" key="26">
    <source>
        <dbReference type="Proteomes" id="UP001428341"/>
    </source>
</evidence>
<keyword evidence="15 22" id="KW-0472">Membrane</keyword>
<keyword evidence="20" id="KW-0694">RNA-binding</keyword>
<keyword evidence="6" id="KW-0433">Leucine-rich repeat</keyword>
<evidence type="ECO:0000256" key="16">
    <source>
        <dbReference type="ARBA" id="ARBA00023170"/>
    </source>
</evidence>
<evidence type="ECO:0000256" key="22">
    <source>
        <dbReference type="SAM" id="Phobius"/>
    </source>
</evidence>
<dbReference type="FunFam" id="3.80.10.10:FF:000041">
    <property type="entry name" value="LRR receptor-like serine/threonine-protein kinase ERECTA"/>
    <property type="match status" value="1"/>
</dbReference>
<dbReference type="PROSITE" id="PS50011">
    <property type="entry name" value="PROTEIN_KINASE_DOM"/>
    <property type="match status" value="2"/>
</dbReference>
<keyword evidence="14 22" id="KW-1133">Transmembrane helix</keyword>
<evidence type="ECO:0000256" key="4">
    <source>
        <dbReference type="ARBA" id="ARBA00022527"/>
    </source>
</evidence>
<dbReference type="FunFam" id="3.80.10.10:FF:000177">
    <property type="entry name" value="Leucine-rich repeat receptor-like serine/threonine-protein kinase At1g17230"/>
    <property type="match status" value="2"/>
</dbReference>
<dbReference type="InterPro" id="IPR012677">
    <property type="entry name" value="Nucleotide-bd_a/b_plait_sf"/>
</dbReference>
<dbReference type="InterPro" id="IPR001611">
    <property type="entry name" value="Leu-rich_rpt"/>
</dbReference>
<evidence type="ECO:0000256" key="19">
    <source>
        <dbReference type="ARBA" id="ARBA00048679"/>
    </source>
</evidence>
<feature type="compositionally biased region" description="Basic residues" evidence="21">
    <location>
        <begin position="690"/>
        <end position="701"/>
    </location>
</feature>
<comment type="catalytic activity">
    <reaction evidence="19">
        <text>L-seryl-[protein] + ATP = O-phospho-L-seryl-[protein] + ADP + H(+)</text>
        <dbReference type="Rhea" id="RHEA:17989"/>
        <dbReference type="Rhea" id="RHEA-COMP:9863"/>
        <dbReference type="Rhea" id="RHEA-COMP:11604"/>
        <dbReference type="ChEBI" id="CHEBI:15378"/>
        <dbReference type="ChEBI" id="CHEBI:29999"/>
        <dbReference type="ChEBI" id="CHEBI:30616"/>
        <dbReference type="ChEBI" id="CHEBI:83421"/>
        <dbReference type="ChEBI" id="CHEBI:456216"/>
        <dbReference type="EC" id="2.7.11.1"/>
    </reaction>
</comment>
<evidence type="ECO:0000256" key="17">
    <source>
        <dbReference type="ARBA" id="ARBA00023180"/>
    </source>
</evidence>
<dbReference type="FunFam" id="1.10.510.10:FF:000445">
    <property type="entry name" value="MDIS1-interacting receptor like kinase 2"/>
    <property type="match status" value="1"/>
</dbReference>
<dbReference type="CDD" id="cd12311">
    <property type="entry name" value="RRM_SRSF2_SRSF8"/>
    <property type="match status" value="1"/>
</dbReference>
<dbReference type="PROSITE" id="PS00109">
    <property type="entry name" value="PROTEIN_KINASE_TYR"/>
    <property type="match status" value="1"/>
</dbReference>
<evidence type="ECO:0000313" key="25">
    <source>
        <dbReference type="EMBL" id="KAK9216028.1"/>
    </source>
</evidence>
<dbReference type="PANTHER" id="PTHR48005:SF95">
    <property type="entry name" value="PROTEIN KINASE DOMAIN-CONTAINING PROTEIN"/>
    <property type="match status" value="1"/>
</dbReference>
<feature type="compositionally biased region" description="Basic and acidic residues" evidence="21">
    <location>
        <begin position="702"/>
        <end position="712"/>
    </location>
</feature>
<keyword evidence="17" id="KW-0325">Glycoprotein</keyword>
<dbReference type="PROSITE" id="PS51450">
    <property type="entry name" value="LRR"/>
    <property type="match status" value="1"/>
</dbReference>
<gene>
    <name evidence="25" type="ORF">WN944_008035</name>
</gene>
<dbReference type="SUPFAM" id="SSF56112">
    <property type="entry name" value="Protein kinase-like (PK-like)"/>
    <property type="match status" value="2"/>
</dbReference>
<feature type="transmembrane region" description="Helical" evidence="22">
    <location>
        <begin position="337"/>
        <end position="360"/>
    </location>
</feature>
<reference evidence="25 26" key="1">
    <citation type="submission" date="2024-05" db="EMBL/GenBank/DDBJ databases">
        <title>Haplotype-resolved chromosome-level genome assembly of Huyou (Citrus changshanensis).</title>
        <authorList>
            <person name="Miao C."/>
            <person name="Chen W."/>
            <person name="Wu Y."/>
            <person name="Wang L."/>
            <person name="Zhao S."/>
            <person name="Grierson D."/>
            <person name="Xu C."/>
            <person name="Chen K."/>
        </authorList>
    </citation>
    <scope>NUCLEOTIDE SEQUENCE [LARGE SCALE GENOMIC DNA]</scope>
    <source>
        <strain evidence="25">01-14</strain>
        <tissue evidence="25">Leaf</tissue>
    </source>
</reference>
<evidence type="ECO:0000259" key="23">
    <source>
        <dbReference type="PROSITE" id="PS50011"/>
    </source>
</evidence>